<dbReference type="Pfam" id="PF02811">
    <property type="entry name" value="PHP"/>
    <property type="match status" value="1"/>
</dbReference>
<dbReference type="NCBIfam" id="TIGR02191">
    <property type="entry name" value="RNaseIII"/>
    <property type="match status" value="1"/>
</dbReference>
<dbReference type="InterPro" id="IPR014720">
    <property type="entry name" value="dsRBD_dom"/>
</dbReference>
<dbReference type="PROSITE" id="PS50137">
    <property type="entry name" value="DS_RBD"/>
    <property type="match status" value="1"/>
</dbReference>
<dbReference type="GO" id="GO:0005737">
    <property type="term" value="C:cytoplasm"/>
    <property type="evidence" value="ECO:0007669"/>
    <property type="project" value="UniProtKB-SubCell"/>
</dbReference>
<dbReference type="SUPFAM" id="SSF69065">
    <property type="entry name" value="RNase III domain-like"/>
    <property type="match status" value="1"/>
</dbReference>
<evidence type="ECO:0000259" key="17">
    <source>
        <dbReference type="PROSITE" id="PS50142"/>
    </source>
</evidence>
<dbReference type="Proteomes" id="UP000183994">
    <property type="component" value="Unassembled WGS sequence"/>
</dbReference>
<dbReference type="GO" id="GO:0006397">
    <property type="term" value="P:mRNA processing"/>
    <property type="evidence" value="ECO:0007669"/>
    <property type="project" value="UniProtKB-UniRule"/>
</dbReference>
<keyword evidence="13 15" id="KW-0460">Magnesium</keyword>
<evidence type="ECO:0000256" key="13">
    <source>
        <dbReference type="ARBA" id="ARBA00022842"/>
    </source>
</evidence>
<feature type="binding site" evidence="15">
    <location>
        <position position="421"/>
    </location>
    <ligand>
        <name>Mg(2+)</name>
        <dbReference type="ChEBI" id="CHEBI:18420"/>
    </ligand>
</feature>
<dbReference type="Pfam" id="PF00035">
    <property type="entry name" value="dsrm"/>
    <property type="match status" value="1"/>
</dbReference>
<feature type="active site" evidence="15">
    <location>
        <position position="424"/>
    </location>
</feature>
<dbReference type="GO" id="GO:0019843">
    <property type="term" value="F:rRNA binding"/>
    <property type="evidence" value="ECO:0007669"/>
    <property type="project" value="UniProtKB-KW"/>
</dbReference>
<comment type="function">
    <text evidence="15">Digests double-stranded RNA. Involved in the processing of primary rRNA transcript to yield the immediate precursors to the large and small rRNAs (23S and 16S). Processes some mRNAs, and tRNAs when they are encoded in the rRNA operon. Processes pre-crRNA and tracrRNA of type II CRISPR loci if present in the organism.</text>
</comment>
<keyword evidence="5 15" id="KW-0963">Cytoplasm</keyword>
<feature type="binding site" evidence="15">
    <location>
        <position position="348"/>
    </location>
    <ligand>
        <name>Mg(2+)</name>
        <dbReference type="ChEBI" id="CHEBI:18420"/>
    </ligand>
</feature>
<dbReference type="InterPro" id="IPR052018">
    <property type="entry name" value="PHP_domain"/>
</dbReference>
<feature type="domain" description="DRBM" evidence="16">
    <location>
        <begin position="462"/>
        <end position="531"/>
    </location>
</feature>
<feature type="active site" evidence="15">
    <location>
        <position position="352"/>
    </location>
</feature>
<evidence type="ECO:0000256" key="4">
    <source>
        <dbReference type="ARBA" id="ARBA00011738"/>
    </source>
</evidence>
<keyword evidence="6 15" id="KW-0698">rRNA processing</keyword>
<comment type="subcellular location">
    <subcellularLocation>
        <location evidence="2 15">Cytoplasm</location>
    </subcellularLocation>
</comment>
<evidence type="ECO:0000256" key="3">
    <source>
        <dbReference type="ARBA" id="ARBA00010183"/>
    </source>
</evidence>
<dbReference type="InterPro" id="IPR004013">
    <property type="entry name" value="PHP_dom"/>
</dbReference>
<accession>A0A1M6GZC8</accession>
<protein>
    <recommendedName>
        <fullName evidence="15">Ribonuclease 3</fullName>
        <ecNumber evidence="15">3.1.26.3</ecNumber>
    </recommendedName>
    <alternativeName>
        <fullName evidence="15">Ribonuclease III</fullName>
        <shortName evidence="15">RNase III</shortName>
    </alternativeName>
</protein>
<dbReference type="GO" id="GO:0042802">
    <property type="term" value="F:identical protein binding"/>
    <property type="evidence" value="ECO:0007669"/>
    <property type="project" value="UniProtKB-ARBA"/>
</dbReference>
<evidence type="ECO:0000256" key="10">
    <source>
        <dbReference type="ARBA" id="ARBA00022723"/>
    </source>
</evidence>
<dbReference type="InterPro" id="IPR036389">
    <property type="entry name" value="RNase_III_sf"/>
</dbReference>
<dbReference type="Gene3D" id="3.30.160.20">
    <property type="match status" value="1"/>
</dbReference>
<evidence type="ECO:0000256" key="11">
    <source>
        <dbReference type="ARBA" id="ARBA00022759"/>
    </source>
</evidence>
<dbReference type="EC" id="3.1.26.3" evidence="15"/>
<comment type="catalytic activity">
    <reaction evidence="1 15">
        <text>Endonucleolytic cleavage to 5'-phosphomonoester.</text>
        <dbReference type="EC" id="3.1.26.3"/>
    </reaction>
</comment>
<dbReference type="GO" id="GO:0008033">
    <property type="term" value="P:tRNA processing"/>
    <property type="evidence" value="ECO:0007669"/>
    <property type="project" value="UniProtKB-KW"/>
</dbReference>
<keyword evidence="11 15" id="KW-0255">Endonuclease</keyword>
<proteinExistence type="inferred from homology"/>
<dbReference type="PANTHER" id="PTHR42924">
    <property type="entry name" value="EXONUCLEASE"/>
    <property type="match status" value="1"/>
</dbReference>
<evidence type="ECO:0000256" key="2">
    <source>
        <dbReference type="ARBA" id="ARBA00004496"/>
    </source>
</evidence>
<evidence type="ECO:0000256" key="14">
    <source>
        <dbReference type="ARBA" id="ARBA00022884"/>
    </source>
</evidence>
<evidence type="ECO:0000256" key="1">
    <source>
        <dbReference type="ARBA" id="ARBA00000109"/>
    </source>
</evidence>
<dbReference type="AlphaFoldDB" id="A0A1M6GZC8"/>
<evidence type="ECO:0000256" key="15">
    <source>
        <dbReference type="HAMAP-Rule" id="MF_00104"/>
    </source>
</evidence>
<dbReference type="InterPro" id="IPR003141">
    <property type="entry name" value="Pol/His_phosphatase_N"/>
</dbReference>
<evidence type="ECO:0000256" key="8">
    <source>
        <dbReference type="ARBA" id="ARBA00022694"/>
    </source>
</evidence>
<feature type="domain" description="RNase III" evidence="17">
    <location>
        <begin position="306"/>
        <end position="435"/>
    </location>
</feature>
<sequence>MASKDGRIDLHIHSTASDGTLTPQEILAAAKDLKLCAIAITDHDTVDGTLNAQESGIPEGLEFVPGVEISADIPAPFPSGGSLHILGYFIDPQEPELERALKVLQDARADRNPKIIRKLQSLGMDVTLAEAEEISGGGQVGRPHIAQALVKKGFVNTTREAFDYYLAKDQAAYVGKYRLSAQRAVELILKSGGLPVCAHPFSLEFSPDVLFDFLSQLKDWGLAGLEVYYPQHNPDMVARYFDMAQKLDLLITGGSDYHGASKPDIQMGTGKGDLFVPLELYDRLFAYHKETEAQAGCFEIPPGKDLGLLEEALGYNFETPELLLEAMCHSSYVNEHPDCTWTHNERLEFLGDAVLNLAVSDMLMSKYSENREGDLSRLRASLVNEGQLAEIARSLGIGQHLLLGKGEARGRGWDKNSILADSLEAVFGGIYSDSGYADAFKVIKNLIAPLIPEEVAVAAAQDYKTRLQEYAQSKLRITPSYELIREFGPDHEKTFVAQAAVNKEFTSQGRGRSKKAAEQDAAREVLILLGQEDPA</sequence>
<dbReference type="SMART" id="SM00535">
    <property type="entry name" value="RIBOc"/>
    <property type="match status" value="1"/>
</dbReference>
<dbReference type="PANTHER" id="PTHR42924:SF3">
    <property type="entry name" value="POLYMERASE_HISTIDINOL PHOSPHATASE N-TERMINAL DOMAIN-CONTAINING PROTEIN"/>
    <property type="match status" value="1"/>
</dbReference>
<dbReference type="Gene3D" id="1.10.150.650">
    <property type="match status" value="1"/>
</dbReference>
<dbReference type="SMART" id="SM00481">
    <property type="entry name" value="POLIIIAc"/>
    <property type="match status" value="1"/>
</dbReference>
<evidence type="ECO:0000259" key="16">
    <source>
        <dbReference type="PROSITE" id="PS50137"/>
    </source>
</evidence>
<dbReference type="RefSeq" id="WP_244549287.1">
    <property type="nucleotide sequence ID" value="NZ_FQZU01000004.1"/>
</dbReference>
<evidence type="ECO:0000256" key="7">
    <source>
        <dbReference type="ARBA" id="ARBA00022664"/>
    </source>
</evidence>
<dbReference type="InterPro" id="IPR011907">
    <property type="entry name" value="RNase_III"/>
</dbReference>
<dbReference type="InterPro" id="IPR000999">
    <property type="entry name" value="RNase_III_dom"/>
</dbReference>
<dbReference type="Gene3D" id="3.20.20.140">
    <property type="entry name" value="Metal-dependent hydrolases"/>
    <property type="match status" value="1"/>
</dbReference>
<dbReference type="SUPFAM" id="SSF89550">
    <property type="entry name" value="PHP domain-like"/>
    <property type="match status" value="1"/>
</dbReference>
<dbReference type="EMBL" id="FQZU01000004">
    <property type="protein sequence ID" value="SHJ15283.1"/>
    <property type="molecule type" value="Genomic_DNA"/>
</dbReference>
<dbReference type="GO" id="GO:0046872">
    <property type="term" value="F:metal ion binding"/>
    <property type="evidence" value="ECO:0007669"/>
    <property type="project" value="UniProtKB-KW"/>
</dbReference>
<evidence type="ECO:0000256" key="9">
    <source>
        <dbReference type="ARBA" id="ARBA00022722"/>
    </source>
</evidence>
<dbReference type="SMART" id="SM00358">
    <property type="entry name" value="DSRM"/>
    <property type="match status" value="1"/>
</dbReference>
<dbReference type="FunFam" id="1.10.1520.10:FF:000001">
    <property type="entry name" value="Ribonuclease 3"/>
    <property type="match status" value="1"/>
</dbReference>
<keyword evidence="8 15" id="KW-0819">tRNA processing</keyword>
<dbReference type="GO" id="GO:0006364">
    <property type="term" value="P:rRNA processing"/>
    <property type="evidence" value="ECO:0007669"/>
    <property type="project" value="UniProtKB-UniRule"/>
</dbReference>
<dbReference type="HAMAP" id="MF_00104">
    <property type="entry name" value="RNase_III"/>
    <property type="match status" value="1"/>
</dbReference>
<reference evidence="19" key="1">
    <citation type="submission" date="2016-11" db="EMBL/GenBank/DDBJ databases">
        <authorList>
            <person name="Varghese N."/>
            <person name="Submissions S."/>
        </authorList>
    </citation>
    <scope>NUCLEOTIDE SEQUENCE [LARGE SCALE GENOMIC DNA]</scope>
    <source>
        <strain evidence="19">DSM 16219</strain>
    </source>
</reference>
<dbReference type="STRING" id="1121393.SAMN02745216_01152"/>
<dbReference type="CDD" id="cd10845">
    <property type="entry name" value="DSRM_RNAse_III_family"/>
    <property type="match status" value="1"/>
</dbReference>
<dbReference type="Pfam" id="PF14622">
    <property type="entry name" value="Ribonucleas_3_3"/>
    <property type="match status" value="1"/>
</dbReference>
<dbReference type="SUPFAM" id="SSF54768">
    <property type="entry name" value="dsRNA-binding domain-like"/>
    <property type="match status" value="1"/>
</dbReference>
<keyword evidence="15" id="KW-0699">rRNA-binding</keyword>
<dbReference type="CDD" id="cd07438">
    <property type="entry name" value="PHP_HisPPase_AMP"/>
    <property type="match status" value="1"/>
</dbReference>
<dbReference type="Gene3D" id="1.10.1520.10">
    <property type="entry name" value="Ribonuclease III domain"/>
    <property type="match status" value="1"/>
</dbReference>
<dbReference type="InterPro" id="IPR016195">
    <property type="entry name" value="Pol/histidinol_Pase-like"/>
</dbReference>
<feature type="binding site" evidence="15">
    <location>
        <position position="424"/>
    </location>
    <ligand>
        <name>Mg(2+)</name>
        <dbReference type="ChEBI" id="CHEBI:18420"/>
    </ligand>
</feature>
<evidence type="ECO:0000313" key="18">
    <source>
        <dbReference type="EMBL" id="SHJ15283.1"/>
    </source>
</evidence>
<keyword evidence="14 15" id="KW-0694">RNA-binding</keyword>
<keyword evidence="12 15" id="KW-0378">Hydrolase</keyword>
<evidence type="ECO:0000256" key="12">
    <source>
        <dbReference type="ARBA" id="ARBA00022801"/>
    </source>
</evidence>
<dbReference type="GO" id="GO:0004534">
    <property type="term" value="F:5'-3' RNA exonuclease activity"/>
    <property type="evidence" value="ECO:0007669"/>
    <property type="project" value="TreeGrafter"/>
</dbReference>
<organism evidence="18 19">
    <name type="scientific">Desulfatibacillum alkenivorans DSM 16219</name>
    <dbReference type="NCBI Taxonomy" id="1121393"/>
    <lineage>
        <taxon>Bacteria</taxon>
        <taxon>Pseudomonadati</taxon>
        <taxon>Thermodesulfobacteriota</taxon>
        <taxon>Desulfobacteria</taxon>
        <taxon>Desulfobacterales</taxon>
        <taxon>Desulfatibacillaceae</taxon>
        <taxon>Desulfatibacillum</taxon>
    </lineage>
</organism>
<dbReference type="FunFam" id="3.30.160.20:FF:000003">
    <property type="entry name" value="Ribonuclease 3"/>
    <property type="match status" value="1"/>
</dbReference>
<comment type="cofactor">
    <cofactor evidence="15">
        <name>Mg(2+)</name>
        <dbReference type="ChEBI" id="CHEBI:18420"/>
    </cofactor>
</comment>
<comment type="subunit">
    <text evidence="4 15">Homodimer.</text>
</comment>
<keyword evidence="7 15" id="KW-0507">mRNA processing</keyword>
<evidence type="ECO:0000256" key="6">
    <source>
        <dbReference type="ARBA" id="ARBA00022552"/>
    </source>
</evidence>
<dbReference type="GO" id="GO:0035312">
    <property type="term" value="F:5'-3' DNA exonuclease activity"/>
    <property type="evidence" value="ECO:0007669"/>
    <property type="project" value="TreeGrafter"/>
</dbReference>
<dbReference type="PROSITE" id="PS50142">
    <property type="entry name" value="RNASE_3_2"/>
    <property type="match status" value="1"/>
</dbReference>
<keyword evidence="19" id="KW-1185">Reference proteome</keyword>
<evidence type="ECO:0000256" key="5">
    <source>
        <dbReference type="ARBA" id="ARBA00022490"/>
    </source>
</evidence>
<keyword evidence="10 15" id="KW-0479">Metal-binding</keyword>
<keyword evidence="9 15" id="KW-0540">Nuclease</keyword>
<gene>
    <name evidence="15" type="primary">rnc</name>
    <name evidence="18" type="ORF">SAMN02745216_01152</name>
</gene>
<comment type="similarity">
    <text evidence="3">Belongs to the ribonuclease III family.</text>
</comment>
<dbReference type="GO" id="GO:0004525">
    <property type="term" value="F:ribonuclease III activity"/>
    <property type="evidence" value="ECO:0007669"/>
    <property type="project" value="UniProtKB-UniRule"/>
</dbReference>
<dbReference type="PROSITE" id="PS00517">
    <property type="entry name" value="RNASE_3_1"/>
    <property type="match status" value="1"/>
</dbReference>
<dbReference type="CDD" id="cd00593">
    <property type="entry name" value="RIBOc"/>
    <property type="match status" value="1"/>
</dbReference>
<name>A0A1M6GZC8_9BACT</name>
<evidence type="ECO:0000313" key="19">
    <source>
        <dbReference type="Proteomes" id="UP000183994"/>
    </source>
</evidence>